<dbReference type="EMBL" id="KB031038">
    <property type="protein sequence ID" value="ELK05789.1"/>
    <property type="molecule type" value="Genomic_DNA"/>
</dbReference>
<gene>
    <name evidence="1" type="ORF">PAL_GLEAN10003366</name>
</gene>
<keyword evidence="2" id="KW-1185">Reference proteome</keyword>
<sequence>MAYILFLKLECSCSDSGFRGVSAPAPLQPSAPALWQAMPFPFYLLRLVPSHLPEPGQGQPQPGQVDINPMDRFFSRNCLVDFSILAAGLWVHLAGEDSLVVKALEAECLGSYLGPVSACPPGFGPTVLRSSALI</sequence>
<name>L5K258_PTEAL</name>
<reference evidence="2" key="1">
    <citation type="journal article" date="2013" name="Science">
        <title>Comparative analysis of bat genomes provides insight into the evolution of flight and immunity.</title>
        <authorList>
            <person name="Zhang G."/>
            <person name="Cowled C."/>
            <person name="Shi Z."/>
            <person name="Huang Z."/>
            <person name="Bishop-Lilly K.A."/>
            <person name="Fang X."/>
            <person name="Wynne J.W."/>
            <person name="Xiong Z."/>
            <person name="Baker M.L."/>
            <person name="Zhao W."/>
            <person name="Tachedjian M."/>
            <person name="Zhu Y."/>
            <person name="Zhou P."/>
            <person name="Jiang X."/>
            <person name="Ng J."/>
            <person name="Yang L."/>
            <person name="Wu L."/>
            <person name="Xiao J."/>
            <person name="Feng Y."/>
            <person name="Chen Y."/>
            <person name="Sun X."/>
            <person name="Zhang Y."/>
            <person name="Marsh G.A."/>
            <person name="Crameri G."/>
            <person name="Broder C.C."/>
            <person name="Frey K.G."/>
            <person name="Wang L.F."/>
            <person name="Wang J."/>
        </authorList>
    </citation>
    <scope>NUCLEOTIDE SEQUENCE [LARGE SCALE GENOMIC DNA]</scope>
</reference>
<accession>L5K258</accession>
<dbReference type="Proteomes" id="UP000010552">
    <property type="component" value="Unassembled WGS sequence"/>
</dbReference>
<evidence type="ECO:0000313" key="1">
    <source>
        <dbReference type="EMBL" id="ELK05789.1"/>
    </source>
</evidence>
<dbReference type="InParanoid" id="L5K258"/>
<organism evidence="1 2">
    <name type="scientific">Pteropus alecto</name>
    <name type="common">Black flying fox</name>
    <dbReference type="NCBI Taxonomy" id="9402"/>
    <lineage>
        <taxon>Eukaryota</taxon>
        <taxon>Metazoa</taxon>
        <taxon>Chordata</taxon>
        <taxon>Craniata</taxon>
        <taxon>Vertebrata</taxon>
        <taxon>Euteleostomi</taxon>
        <taxon>Mammalia</taxon>
        <taxon>Eutheria</taxon>
        <taxon>Laurasiatheria</taxon>
        <taxon>Chiroptera</taxon>
        <taxon>Yinpterochiroptera</taxon>
        <taxon>Pteropodoidea</taxon>
        <taxon>Pteropodidae</taxon>
        <taxon>Pteropodinae</taxon>
        <taxon>Pteropus</taxon>
    </lineage>
</organism>
<dbReference type="AlphaFoldDB" id="L5K258"/>
<proteinExistence type="predicted"/>
<evidence type="ECO:0000313" key="2">
    <source>
        <dbReference type="Proteomes" id="UP000010552"/>
    </source>
</evidence>
<protein>
    <submittedName>
        <fullName evidence="1">Uncharacterized protein</fullName>
    </submittedName>
</protein>